<reference evidence="1" key="1">
    <citation type="submission" date="2004-12" db="EMBL/GenBank/DDBJ databases">
        <authorList>
            <person name="Town C.D."/>
        </authorList>
    </citation>
    <scope>NUCLEOTIDE SEQUENCE</scope>
</reference>
<proteinExistence type="predicted"/>
<organism evidence="1">
    <name type="scientific">Medicago truncatula</name>
    <name type="common">Barrel medic</name>
    <name type="synonym">Medicago tribuloides</name>
    <dbReference type="NCBI Taxonomy" id="3880"/>
    <lineage>
        <taxon>Eukaryota</taxon>
        <taxon>Viridiplantae</taxon>
        <taxon>Streptophyta</taxon>
        <taxon>Embryophyta</taxon>
        <taxon>Tracheophyta</taxon>
        <taxon>Spermatophyta</taxon>
        <taxon>Magnoliopsida</taxon>
        <taxon>eudicotyledons</taxon>
        <taxon>Gunneridae</taxon>
        <taxon>Pentapetalae</taxon>
        <taxon>rosids</taxon>
        <taxon>fabids</taxon>
        <taxon>Fabales</taxon>
        <taxon>Fabaceae</taxon>
        <taxon>Papilionoideae</taxon>
        <taxon>50 kb inversion clade</taxon>
        <taxon>NPAAA clade</taxon>
        <taxon>Hologalegina</taxon>
        <taxon>IRL clade</taxon>
        <taxon>Trifolieae</taxon>
        <taxon>Medicago</taxon>
    </lineage>
</organism>
<reference evidence="1" key="2">
    <citation type="submission" date="2007-03" db="EMBL/GenBank/DDBJ databases">
        <authorList>
            <consortium name="The International Medicago Genome Annotation Group"/>
        </authorList>
    </citation>
    <scope>NUCLEOTIDE SEQUENCE</scope>
</reference>
<dbReference type="EMBL" id="AC148995">
    <property type="protein sequence ID" value="ABN05871.1"/>
    <property type="molecule type" value="Genomic_DNA"/>
</dbReference>
<name>A2Q1Q4_MEDTR</name>
<evidence type="ECO:0000313" key="1">
    <source>
        <dbReference type="EMBL" id="ABN05871.1"/>
    </source>
</evidence>
<gene>
    <name evidence="1" type="ORF">MtrDRAFT_AC148995g34v2</name>
</gene>
<sequence length="65" mass="7454">MEGKKNKISYKKHVSLCHKMTPTTEKRWSGQNRHEVRIGICLRIDSGALVLVKTDCFSPLRDVNV</sequence>
<dbReference type="AlphaFoldDB" id="A2Q1Q4"/>
<protein>
    <submittedName>
        <fullName evidence="1">Uncharacterized protein</fullName>
    </submittedName>
</protein>
<accession>A2Q1Q4</accession>